<proteinExistence type="predicted"/>
<evidence type="ECO:0000313" key="2">
    <source>
        <dbReference type="EMBL" id="GHF80670.1"/>
    </source>
</evidence>
<name>A0A919BC57_STRFL</name>
<evidence type="ECO:0000313" key="3">
    <source>
        <dbReference type="Proteomes" id="UP000632849"/>
    </source>
</evidence>
<dbReference type="Proteomes" id="UP000632849">
    <property type="component" value="Unassembled WGS sequence"/>
</dbReference>
<dbReference type="InterPro" id="IPR026467">
    <property type="entry name" value="Ser/Gly_Cys_C_dom"/>
</dbReference>
<keyword evidence="1" id="KW-1133">Transmembrane helix</keyword>
<protein>
    <submittedName>
        <fullName evidence="2">Membrane protein</fullName>
    </submittedName>
</protein>
<feature type="transmembrane region" description="Helical" evidence="1">
    <location>
        <begin position="185"/>
        <end position="205"/>
    </location>
</feature>
<reference evidence="2" key="1">
    <citation type="journal article" date="2014" name="Int. J. Syst. Evol. Microbiol.">
        <title>Complete genome sequence of Corynebacterium casei LMG S-19264T (=DSM 44701T), isolated from a smear-ripened cheese.</title>
        <authorList>
            <consortium name="US DOE Joint Genome Institute (JGI-PGF)"/>
            <person name="Walter F."/>
            <person name="Albersmeier A."/>
            <person name="Kalinowski J."/>
            <person name="Ruckert C."/>
        </authorList>
    </citation>
    <scope>NUCLEOTIDE SEQUENCE</scope>
    <source>
        <strain evidence="2">JCM 4122</strain>
    </source>
</reference>
<organism evidence="2 3">
    <name type="scientific">Streptomyces filamentosus</name>
    <name type="common">Streptomyces roseosporus</name>
    <dbReference type="NCBI Taxonomy" id="67294"/>
    <lineage>
        <taxon>Bacteria</taxon>
        <taxon>Bacillati</taxon>
        <taxon>Actinomycetota</taxon>
        <taxon>Actinomycetes</taxon>
        <taxon>Kitasatosporales</taxon>
        <taxon>Streptomycetaceae</taxon>
        <taxon>Streptomyces</taxon>
    </lineage>
</organism>
<comment type="caution">
    <text evidence="2">The sequence shown here is derived from an EMBL/GenBank/DDBJ whole genome shotgun (WGS) entry which is preliminary data.</text>
</comment>
<keyword evidence="1" id="KW-0812">Transmembrane</keyword>
<dbReference type="EMBL" id="BNBE01000001">
    <property type="protein sequence ID" value="GHF80670.1"/>
    <property type="molecule type" value="Genomic_DNA"/>
</dbReference>
<dbReference type="AlphaFoldDB" id="A0A919BC57"/>
<keyword evidence="3" id="KW-1185">Reference proteome</keyword>
<feature type="transmembrane region" description="Helical" evidence="1">
    <location>
        <begin position="160"/>
        <end position="179"/>
    </location>
</feature>
<sequence>MAGAGVLPYNSIMVWIPLFLVASVVTAVACVRLCRAAIAAGGTGDGTAGAGELTLGEAAFLAGGPGRVTELALVSMHRARRLLLAHTGWATVLDGSGSGGDELERAVLGAIGPEGQAPVPRLRPAVAAAACVRRIEEGLVARGLAVPGPGRREVAAGLRAVRGAFLLALVLGAVAAGLVEEGGRARVLAAFALPLTASGLCLLLARVESYPHSRWASHAGQRLLAGLSAEDPLTALATRGPAVLEPELRAALGKPQGGAGAS</sequence>
<evidence type="ECO:0000256" key="1">
    <source>
        <dbReference type="SAM" id="Phobius"/>
    </source>
</evidence>
<reference evidence="2" key="2">
    <citation type="submission" date="2020-09" db="EMBL/GenBank/DDBJ databases">
        <authorList>
            <person name="Sun Q."/>
            <person name="Ohkuma M."/>
        </authorList>
    </citation>
    <scope>NUCLEOTIDE SEQUENCE</scope>
    <source>
        <strain evidence="2">JCM 4122</strain>
    </source>
</reference>
<gene>
    <name evidence="2" type="ORF">GCM10017667_05370</name>
</gene>
<keyword evidence="1" id="KW-0472">Membrane</keyword>
<accession>A0A919BC57</accession>
<dbReference type="NCBIfam" id="TIGR04222">
    <property type="entry name" value="near_uncomplex"/>
    <property type="match status" value="1"/>
</dbReference>
<feature type="transmembrane region" description="Helical" evidence="1">
    <location>
        <begin position="12"/>
        <end position="31"/>
    </location>
</feature>